<keyword evidence="6" id="KW-1185">Reference proteome</keyword>
<keyword evidence="2" id="KW-0813">Transport</keyword>
<dbReference type="SUPFAM" id="SSF53807">
    <property type="entry name" value="Helical backbone' metal receptor"/>
    <property type="match status" value="1"/>
</dbReference>
<dbReference type="GeneID" id="56039985"/>
<comment type="similarity">
    <text evidence="1">Belongs to the bacterial solute-binding protein 9 family.</text>
</comment>
<dbReference type="InterPro" id="IPR050492">
    <property type="entry name" value="Bact_metal-bind_prot9"/>
</dbReference>
<organism evidence="5 6">
    <name type="scientific">Halorarum salinum</name>
    <dbReference type="NCBI Taxonomy" id="2743089"/>
    <lineage>
        <taxon>Archaea</taxon>
        <taxon>Methanobacteriati</taxon>
        <taxon>Methanobacteriota</taxon>
        <taxon>Stenosarchaea group</taxon>
        <taxon>Halobacteria</taxon>
        <taxon>Halobacteriales</taxon>
        <taxon>Haloferacaceae</taxon>
        <taxon>Halorarum</taxon>
    </lineage>
</organism>
<keyword evidence="3" id="KW-0732">Signal</keyword>
<dbReference type="GO" id="GO:0046872">
    <property type="term" value="F:metal ion binding"/>
    <property type="evidence" value="ECO:0007669"/>
    <property type="project" value="InterPro"/>
</dbReference>
<evidence type="ECO:0000256" key="2">
    <source>
        <dbReference type="ARBA" id="ARBA00022448"/>
    </source>
</evidence>
<feature type="compositionally biased region" description="Basic and acidic residues" evidence="4">
    <location>
        <begin position="131"/>
        <end position="175"/>
    </location>
</feature>
<reference evidence="5 6" key="1">
    <citation type="submission" date="2020-06" db="EMBL/GenBank/DDBJ databases">
        <title>NJ-3-1, isolated from saline soil.</title>
        <authorList>
            <person name="Cui H.L."/>
            <person name="Shi X."/>
        </authorList>
    </citation>
    <scope>NUCLEOTIDE SEQUENCE [LARGE SCALE GENOMIC DNA]</scope>
    <source>
        <strain evidence="5 6">NJ-3-1</strain>
        <plasmid evidence="5 6">unnamed1</plasmid>
    </source>
</reference>
<sequence length="345" mass="36380">MRCTRRRAVATTAGVLGLTAGCAGTPTDAIGADGDDGRTSAGASFFVLGDLTTAVAGDRAAADTLVPVGQHGHGWEPGPRIQERVREADLFVYAMAGFQPWADDVVRGLREDDSPVRAVAAGGDVDLLDVGGDHEGEHDEARGHDGDGGHHDGFVHDEEDGHDHGEGPGDADPHFWLDPVRVNTAVSTVEAAFAEVDPDGADAYAAAADDYRGRLDDLHADFEEGLAGTARDTVVVAGHDSFAHLGDRYGFSVEALTGLSPDEQPTSRDVERAREHLAEHDAEYVLADPLGSQSAADQLAAEADVSVLPLTPIPGVTEEWEANGWGYVEIMREVNLPTLRRALDA</sequence>
<dbReference type="AlphaFoldDB" id="A0A7D5QCK2"/>
<dbReference type="InterPro" id="IPR006127">
    <property type="entry name" value="ZnuA-like"/>
</dbReference>
<dbReference type="Proteomes" id="UP000509626">
    <property type="component" value="Plasmid unnamed1"/>
</dbReference>
<dbReference type="Pfam" id="PF01297">
    <property type="entry name" value="ZnuA"/>
    <property type="match status" value="1"/>
</dbReference>
<dbReference type="PROSITE" id="PS51257">
    <property type="entry name" value="PROKAR_LIPOPROTEIN"/>
    <property type="match status" value="1"/>
</dbReference>
<feature type="region of interest" description="Disordered" evidence="4">
    <location>
        <begin position="118"/>
        <end position="175"/>
    </location>
</feature>
<evidence type="ECO:0000256" key="4">
    <source>
        <dbReference type="SAM" id="MobiDB-lite"/>
    </source>
</evidence>
<dbReference type="GO" id="GO:0030001">
    <property type="term" value="P:metal ion transport"/>
    <property type="evidence" value="ECO:0007669"/>
    <property type="project" value="InterPro"/>
</dbReference>
<evidence type="ECO:0000313" key="5">
    <source>
        <dbReference type="EMBL" id="QLG64256.1"/>
    </source>
</evidence>
<dbReference type="EMBL" id="CP058580">
    <property type="protein sequence ID" value="QLG64256.1"/>
    <property type="molecule type" value="Genomic_DNA"/>
</dbReference>
<dbReference type="PANTHER" id="PTHR42953">
    <property type="entry name" value="HIGH-AFFINITY ZINC UPTAKE SYSTEM PROTEIN ZNUA-RELATED"/>
    <property type="match status" value="1"/>
</dbReference>
<dbReference type="RefSeq" id="WP_179270839.1">
    <property type="nucleotide sequence ID" value="NZ_CP058580.1"/>
</dbReference>
<protein>
    <submittedName>
        <fullName evidence="5">Zinc ABC transporter substrate-binding protein</fullName>
    </submittedName>
</protein>
<evidence type="ECO:0000256" key="3">
    <source>
        <dbReference type="ARBA" id="ARBA00022729"/>
    </source>
</evidence>
<keyword evidence="5" id="KW-0614">Plasmid</keyword>
<gene>
    <name evidence="5" type="ORF">HUG12_20960</name>
</gene>
<evidence type="ECO:0000313" key="6">
    <source>
        <dbReference type="Proteomes" id="UP000509626"/>
    </source>
</evidence>
<dbReference type="PANTHER" id="PTHR42953:SF3">
    <property type="entry name" value="HIGH-AFFINITY ZINC UPTAKE SYSTEM PROTEIN ZNUA"/>
    <property type="match status" value="1"/>
</dbReference>
<feature type="compositionally biased region" description="Low complexity" evidence="4">
    <location>
        <begin position="118"/>
        <end position="130"/>
    </location>
</feature>
<accession>A0A7D5QCK2</accession>
<evidence type="ECO:0000256" key="1">
    <source>
        <dbReference type="ARBA" id="ARBA00011028"/>
    </source>
</evidence>
<geneLocation type="plasmid" evidence="5 6">
    <name>unnamed1</name>
</geneLocation>
<name>A0A7D5QCK2_9EURY</name>
<dbReference type="Gene3D" id="3.40.50.1980">
    <property type="entry name" value="Nitrogenase molybdenum iron protein domain"/>
    <property type="match status" value="2"/>
</dbReference>
<proteinExistence type="inferred from homology"/>
<dbReference type="KEGG" id="halu:HUG12_20960"/>
<dbReference type="OrthoDB" id="50488at2157"/>